<dbReference type="Proteomes" id="UP000182110">
    <property type="component" value="Unassembled WGS sequence"/>
</dbReference>
<sequence length="228" mass="25997">MELFKHVHTPDLPLKLDIQFFAEGENEGADPNNETGQQPESITLTQEELNLKLQQEADRRVTEAQKKWEAKTTQELETRIQQEREEAEKLAKLSQEERFKVERDKELAKIEEDRKSFEAERLQFNQEKLFTETEKVLISESLPASFASFLISDTAETTNENIQAFKSAFNEAVRVAANAALPGRPPVAGSGKQLSELDQLQKDYTQAIQSKNSALQIALKNKIHELQK</sequence>
<evidence type="ECO:0000313" key="2">
    <source>
        <dbReference type="EMBL" id="CEG31436.1"/>
    </source>
</evidence>
<dbReference type="InterPro" id="IPR025580">
    <property type="entry name" value="Gp46"/>
</dbReference>
<proteinExistence type="predicted"/>
<protein>
    <submittedName>
        <fullName evidence="2">Scaffold protein</fullName>
    </submittedName>
</protein>
<keyword evidence="3" id="KW-1185">Reference proteome</keyword>
<name>A0AAN2TRZ3_9BACI</name>
<evidence type="ECO:0000256" key="1">
    <source>
        <dbReference type="SAM" id="Coils"/>
    </source>
</evidence>
<feature type="coiled-coil region" evidence="1">
    <location>
        <begin position="70"/>
        <end position="127"/>
    </location>
</feature>
<evidence type="ECO:0000313" key="3">
    <source>
        <dbReference type="Proteomes" id="UP000182110"/>
    </source>
</evidence>
<reference evidence="2 3" key="1">
    <citation type="journal article" date="2014" name="Genome Announc.">
        <title>Genome Sequence of Bacillus simplex Strain P558, Isolated from a Human Fecal Sample.</title>
        <authorList>
            <person name="Croce O."/>
            <person name="Hugon P."/>
            <person name="Lagier J.C."/>
            <person name="Bibi F."/>
            <person name="Robert C."/>
            <person name="Azhar E.I."/>
            <person name="Raoult D."/>
            <person name="Fournier P.E."/>
        </authorList>
    </citation>
    <scope>NUCLEOTIDE SEQUENCE [LARGE SCALE GENOMIC DNA]</scope>
    <source>
        <strain evidence="2 3">P558</strain>
    </source>
</reference>
<organism evidence="2 3">
    <name type="scientific">Peribacillus simplex</name>
    <dbReference type="NCBI Taxonomy" id="1478"/>
    <lineage>
        <taxon>Bacteria</taxon>
        <taxon>Bacillati</taxon>
        <taxon>Bacillota</taxon>
        <taxon>Bacilli</taxon>
        <taxon>Bacillales</taxon>
        <taxon>Bacillaceae</taxon>
        <taxon>Peribacillus</taxon>
    </lineage>
</organism>
<gene>
    <name evidence="2" type="ORF">BN1180_01580</name>
</gene>
<accession>A0AAN2TRZ3</accession>
<comment type="caution">
    <text evidence="2">The sequence shown here is derived from an EMBL/GenBank/DDBJ whole genome shotgun (WGS) entry which is preliminary data.</text>
</comment>
<dbReference type="Pfam" id="PF14265">
    <property type="entry name" value="DUF4355"/>
    <property type="match status" value="1"/>
</dbReference>
<dbReference type="AlphaFoldDB" id="A0AAN2TRZ3"/>
<keyword evidence="1" id="KW-0175">Coiled coil</keyword>
<dbReference type="EMBL" id="CCXW01000001">
    <property type="protein sequence ID" value="CEG31436.1"/>
    <property type="molecule type" value="Genomic_DNA"/>
</dbReference>
<dbReference type="RefSeq" id="WP_072272595.1">
    <property type="nucleotide sequence ID" value="NZ_CCXW01000001.1"/>
</dbReference>